<keyword evidence="3" id="KW-1185">Reference proteome</keyword>
<evidence type="ECO:0000313" key="3">
    <source>
        <dbReference type="Proteomes" id="UP000826271"/>
    </source>
</evidence>
<dbReference type="PANTHER" id="PTHR31088">
    <property type="entry name" value="MEMBRANE-ASSOCIATED PROTEIN VIPP1, CHLOROPLASTIC"/>
    <property type="match status" value="1"/>
</dbReference>
<proteinExistence type="inferred from homology"/>
<organism evidence="2 3">
    <name type="scientific">Buddleja alternifolia</name>
    <dbReference type="NCBI Taxonomy" id="168488"/>
    <lineage>
        <taxon>Eukaryota</taxon>
        <taxon>Viridiplantae</taxon>
        <taxon>Streptophyta</taxon>
        <taxon>Embryophyta</taxon>
        <taxon>Tracheophyta</taxon>
        <taxon>Spermatophyta</taxon>
        <taxon>Magnoliopsida</taxon>
        <taxon>eudicotyledons</taxon>
        <taxon>Gunneridae</taxon>
        <taxon>Pentapetalae</taxon>
        <taxon>asterids</taxon>
        <taxon>lamiids</taxon>
        <taxon>Lamiales</taxon>
        <taxon>Scrophulariaceae</taxon>
        <taxon>Buddlejeae</taxon>
        <taxon>Buddleja</taxon>
    </lineage>
</organism>
<protein>
    <submittedName>
        <fullName evidence="2">Uncharacterized protein</fullName>
    </submittedName>
</protein>
<dbReference type="Proteomes" id="UP000826271">
    <property type="component" value="Unassembled WGS sequence"/>
</dbReference>
<evidence type="ECO:0000313" key="2">
    <source>
        <dbReference type="EMBL" id="KAG8374611.1"/>
    </source>
</evidence>
<dbReference type="PANTHER" id="PTHR31088:SF12">
    <property type="entry name" value="MEMBRANE-ASSOCIATED PROTEIN VIPP1, CHLOROPLASTIC"/>
    <property type="match status" value="1"/>
</dbReference>
<name>A0AAV6X2F4_9LAMI</name>
<comment type="caution">
    <text evidence="2">The sequence shown here is derived from an EMBL/GenBank/DDBJ whole genome shotgun (WGS) entry which is preliminary data.</text>
</comment>
<dbReference type="InterPro" id="IPR007157">
    <property type="entry name" value="PspA_VIPP1"/>
</dbReference>
<accession>A0AAV6X2F4</accession>
<dbReference type="EMBL" id="WHWC01000010">
    <property type="protein sequence ID" value="KAG8374611.1"/>
    <property type="molecule type" value="Genomic_DNA"/>
</dbReference>
<reference evidence="2" key="1">
    <citation type="submission" date="2019-10" db="EMBL/GenBank/DDBJ databases">
        <authorList>
            <person name="Zhang R."/>
            <person name="Pan Y."/>
            <person name="Wang J."/>
            <person name="Ma R."/>
            <person name="Yu S."/>
        </authorList>
    </citation>
    <scope>NUCLEOTIDE SEQUENCE</scope>
    <source>
        <strain evidence="2">LA-IB0</strain>
        <tissue evidence="2">Leaf</tissue>
    </source>
</reference>
<evidence type="ECO:0000256" key="1">
    <source>
        <dbReference type="ARBA" id="ARBA00043985"/>
    </source>
</evidence>
<comment type="similarity">
    <text evidence="1">Belongs to the PspA/Vipp/IM30 family.</text>
</comment>
<gene>
    <name evidence="2" type="ORF">BUALT_Bualt10G0013400</name>
</gene>
<sequence>MQNNELIFNASRDGNVYCINLDELTKQKIECLVVADEGNGTWHRRVWPANMTLLHLDLFGPLKSDPDSPKPETAISAAHKRWFACKRRPVEDLGHCLVGAPIDGAAPSARLWRMGLALIFLWLQRLRQKPPPNLDMSTSDSFTPPLTDVTPNPNLIAMESQGDALNQLLSDELEGKFALLDTSSVDDDLASLKKELFGTTKSLPCDSDCCLYVYARWTG</sequence>
<dbReference type="AlphaFoldDB" id="A0AAV6X2F4"/>